<dbReference type="RefSeq" id="WP_289841120.1">
    <property type="nucleotide sequence ID" value="NZ_CATKSH010000037.1"/>
</dbReference>
<keyword evidence="1" id="KW-0460">Magnesium</keyword>
<dbReference type="AlphaFoldDB" id="A0AA35UR60"/>
<sequence length="254" mass="27281">MTLPVLILAGSRDGARDPLALHGKVAHKALLPVGGQPMLARVLATLEATQGLGPFYVSIEDPQAVAPLLGEAKVLPTASGPSGSVALALESLGTPLLMTTADHPLLRSAWIHEFLEAATNAQGTHSCDLAVGVASRTVIERDVPGTKRTYIHLRDLTFSGCNLFWFGTPRAAEVVRLWRNLERNRKRPWRMAATLGYGTLFRALTGRLTSDSLCKRIRQLTGARVRLIPLSDGRAAVDVDKPSDLALAEKLLAS</sequence>
<feature type="domain" description="MobA-like NTP transferase" evidence="2">
    <location>
        <begin position="7"/>
        <end position="131"/>
    </location>
</feature>
<proteinExistence type="predicted"/>
<dbReference type="Gene3D" id="3.90.550.10">
    <property type="entry name" value="Spore Coat Polysaccharide Biosynthesis Protein SpsA, Chain A"/>
    <property type="match status" value="1"/>
</dbReference>
<dbReference type="InterPro" id="IPR025877">
    <property type="entry name" value="MobA-like_NTP_Trfase"/>
</dbReference>
<dbReference type="Pfam" id="PF12804">
    <property type="entry name" value="NTP_transf_3"/>
    <property type="match status" value="1"/>
</dbReference>
<gene>
    <name evidence="3" type="ORF">LMG32879_003064</name>
</gene>
<protein>
    <submittedName>
        <fullName evidence="3">Nucleotidyltransferase family protein</fullName>
    </submittedName>
</protein>
<dbReference type="EMBL" id="CATKSH010000037">
    <property type="protein sequence ID" value="CAI9122204.1"/>
    <property type="molecule type" value="Genomic_DNA"/>
</dbReference>
<accession>A0AA35UR60</accession>
<comment type="caution">
    <text evidence="3">The sequence shown here is derived from an EMBL/GenBank/DDBJ whole genome shotgun (WGS) entry which is preliminary data.</text>
</comment>
<dbReference type="InterPro" id="IPR029044">
    <property type="entry name" value="Nucleotide-diphossugar_trans"/>
</dbReference>
<evidence type="ECO:0000256" key="1">
    <source>
        <dbReference type="ARBA" id="ARBA00022842"/>
    </source>
</evidence>
<dbReference type="SUPFAM" id="SSF53448">
    <property type="entry name" value="Nucleotide-diphospho-sugar transferases"/>
    <property type="match status" value="1"/>
</dbReference>
<organism evidence="3 4">
    <name type="scientific">Brytella acorum</name>
    <dbReference type="NCBI Taxonomy" id="2959299"/>
    <lineage>
        <taxon>Bacteria</taxon>
        <taxon>Pseudomonadati</taxon>
        <taxon>Pseudomonadota</taxon>
        <taxon>Alphaproteobacteria</taxon>
        <taxon>Acetobacterales</taxon>
        <taxon>Acetobacteraceae</taxon>
        <taxon>Brytella</taxon>
    </lineage>
</organism>
<evidence type="ECO:0000313" key="3">
    <source>
        <dbReference type="EMBL" id="CAI9122204.1"/>
    </source>
</evidence>
<reference evidence="3" key="1">
    <citation type="submission" date="2023-03" db="EMBL/GenBank/DDBJ databases">
        <authorList>
            <person name="Cleenwerck I."/>
        </authorList>
    </citation>
    <scope>NUCLEOTIDE SEQUENCE</scope>
    <source>
        <strain evidence="3">LMG 32879</strain>
    </source>
</reference>
<dbReference type="GO" id="GO:0016779">
    <property type="term" value="F:nucleotidyltransferase activity"/>
    <property type="evidence" value="ECO:0007669"/>
    <property type="project" value="UniProtKB-ARBA"/>
</dbReference>
<evidence type="ECO:0000313" key="4">
    <source>
        <dbReference type="Proteomes" id="UP001176960"/>
    </source>
</evidence>
<evidence type="ECO:0000259" key="2">
    <source>
        <dbReference type="Pfam" id="PF12804"/>
    </source>
</evidence>
<name>A0AA35UR60_9PROT</name>
<dbReference type="Proteomes" id="UP001176960">
    <property type="component" value="Unassembled WGS sequence"/>
</dbReference>
<keyword evidence="4" id="KW-1185">Reference proteome</keyword>